<dbReference type="Proteomes" id="UP001183176">
    <property type="component" value="Unassembled WGS sequence"/>
</dbReference>
<accession>A0ABU2JDW5</accession>
<organism evidence="1 2">
    <name type="scientific">Jatrophihabitans lederbergiae</name>
    <dbReference type="NCBI Taxonomy" id="3075547"/>
    <lineage>
        <taxon>Bacteria</taxon>
        <taxon>Bacillati</taxon>
        <taxon>Actinomycetota</taxon>
        <taxon>Actinomycetes</taxon>
        <taxon>Jatrophihabitantales</taxon>
        <taxon>Jatrophihabitantaceae</taxon>
        <taxon>Jatrophihabitans</taxon>
    </lineage>
</organism>
<dbReference type="PANTHER" id="PTHR34205:SF2">
    <property type="entry name" value="DUF962 DOMAIN-CONTAINING PROTEIN"/>
    <property type="match status" value="1"/>
</dbReference>
<evidence type="ECO:0000313" key="2">
    <source>
        <dbReference type="Proteomes" id="UP001183176"/>
    </source>
</evidence>
<dbReference type="InterPro" id="IPR009305">
    <property type="entry name" value="Mpo1-like"/>
</dbReference>
<keyword evidence="2" id="KW-1185">Reference proteome</keyword>
<dbReference type="RefSeq" id="WP_311424333.1">
    <property type="nucleotide sequence ID" value="NZ_JAVREH010000030.1"/>
</dbReference>
<proteinExistence type="predicted"/>
<reference evidence="2" key="1">
    <citation type="submission" date="2023-07" db="EMBL/GenBank/DDBJ databases">
        <title>30 novel species of actinomycetes from the DSMZ collection.</title>
        <authorList>
            <person name="Nouioui I."/>
        </authorList>
    </citation>
    <scope>NUCLEOTIDE SEQUENCE [LARGE SCALE GENOMIC DNA]</scope>
    <source>
        <strain evidence="2">DSM 44399</strain>
    </source>
</reference>
<sequence length="128" mass="14600">MFHSYREFFPYYVAMHSKPVTRRLHLAGTLTGLALSITGVLTGRRTLLAALPTLGYGTAWPSHWLIEGNNPASFGHPLWSLRGDFEMIAMMLRGRDRELTVVARDWLTEHPEHRTASNWKGRDLRLVA</sequence>
<name>A0ABU2JDW5_9ACTN</name>
<dbReference type="PANTHER" id="PTHR34205">
    <property type="entry name" value="TRANSMEMBRANE PROTEIN"/>
    <property type="match status" value="1"/>
</dbReference>
<dbReference type="Pfam" id="PF06127">
    <property type="entry name" value="Mpo1-like"/>
    <property type="match status" value="1"/>
</dbReference>
<comment type="caution">
    <text evidence="1">The sequence shown here is derived from an EMBL/GenBank/DDBJ whole genome shotgun (WGS) entry which is preliminary data.</text>
</comment>
<dbReference type="EMBL" id="JAVREH010000030">
    <property type="protein sequence ID" value="MDT0263186.1"/>
    <property type="molecule type" value="Genomic_DNA"/>
</dbReference>
<protein>
    <submittedName>
        <fullName evidence="1">DUF962 domain-containing protein</fullName>
    </submittedName>
</protein>
<evidence type="ECO:0000313" key="1">
    <source>
        <dbReference type="EMBL" id="MDT0263186.1"/>
    </source>
</evidence>
<gene>
    <name evidence="1" type="ORF">RM423_17505</name>
</gene>